<keyword evidence="1" id="KW-0732">Signal</keyword>
<reference evidence="3 4" key="1">
    <citation type="submission" date="2022-03" db="EMBL/GenBank/DDBJ databases">
        <title>Complete genome sequence of Lysobacter capsici VKM B-2533 and Lysobacter gummosus 10.1.1, promising sources of lytic agents.</title>
        <authorList>
            <person name="Tarlachkov S.V."/>
            <person name="Kudryakova I.V."/>
            <person name="Afoshin A.S."/>
            <person name="Leontyevskaya E.A."/>
            <person name="Leontyevskaya N.V."/>
        </authorList>
    </citation>
    <scope>NUCLEOTIDE SEQUENCE [LARGE SCALE GENOMIC DNA]</scope>
    <source>
        <strain evidence="3 4">10.1.1</strain>
    </source>
</reference>
<gene>
    <name evidence="3" type="ORF">MOV92_24275</name>
</gene>
<protein>
    <submittedName>
        <fullName evidence="3">Spore coat U domain-containing protein</fullName>
    </submittedName>
</protein>
<dbReference type="PANTHER" id="PTHR37089">
    <property type="entry name" value="PROTEIN U-RELATED"/>
    <property type="match status" value="1"/>
</dbReference>
<dbReference type="PANTHER" id="PTHR37089:SF4">
    <property type="entry name" value="EXPORTED PROTEIN"/>
    <property type="match status" value="1"/>
</dbReference>
<evidence type="ECO:0000256" key="1">
    <source>
        <dbReference type="SAM" id="SignalP"/>
    </source>
</evidence>
<dbReference type="Pfam" id="PF05229">
    <property type="entry name" value="SCPU"/>
    <property type="match status" value="2"/>
</dbReference>
<evidence type="ECO:0000313" key="3">
    <source>
        <dbReference type="EMBL" id="UNP29537.1"/>
    </source>
</evidence>
<proteinExistence type="predicted"/>
<evidence type="ECO:0000313" key="4">
    <source>
        <dbReference type="Proteomes" id="UP000829194"/>
    </source>
</evidence>
<feature type="signal peptide" evidence="1">
    <location>
        <begin position="1"/>
        <end position="21"/>
    </location>
</feature>
<dbReference type="RefSeq" id="WP_057945007.1">
    <property type="nucleotide sequence ID" value="NZ_CP011131.1"/>
</dbReference>
<evidence type="ECO:0000259" key="2">
    <source>
        <dbReference type="Pfam" id="PF05229"/>
    </source>
</evidence>
<feature type="domain" description="Spore coat protein U/FanG" evidence="2">
    <location>
        <begin position="20"/>
        <end position="162"/>
    </location>
</feature>
<accession>A0ABY3XAA0</accession>
<feature type="domain" description="Spore coat protein U/FanG" evidence="2">
    <location>
        <begin position="198"/>
        <end position="331"/>
    </location>
</feature>
<name>A0ABY3XAA0_9GAMM</name>
<dbReference type="SMART" id="SM00972">
    <property type="entry name" value="SCPU"/>
    <property type="match status" value="2"/>
</dbReference>
<keyword evidence="4" id="KW-1185">Reference proteome</keyword>
<dbReference type="Proteomes" id="UP000829194">
    <property type="component" value="Chromosome"/>
</dbReference>
<feature type="chain" id="PRO_5046721424" evidence="1">
    <location>
        <begin position="22"/>
        <end position="334"/>
    </location>
</feature>
<organism evidence="3 4">
    <name type="scientific">Lysobacter gummosus</name>
    <dbReference type="NCBI Taxonomy" id="262324"/>
    <lineage>
        <taxon>Bacteria</taxon>
        <taxon>Pseudomonadati</taxon>
        <taxon>Pseudomonadota</taxon>
        <taxon>Gammaproteobacteria</taxon>
        <taxon>Lysobacterales</taxon>
        <taxon>Lysobacteraceae</taxon>
        <taxon>Lysobacter</taxon>
    </lineage>
</organism>
<dbReference type="EMBL" id="CP093547">
    <property type="protein sequence ID" value="UNP29537.1"/>
    <property type="molecule type" value="Genomic_DNA"/>
</dbReference>
<dbReference type="InterPro" id="IPR053167">
    <property type="entry name" value="Spore_coat_component"/>
</dbReference>
<dbReference type="InterPro" id="IPR007893">
    <property type="entry name" value="Spore_coat_U/FanG"/>
</dbReference>
<sequence length="334" mass="35281">MNRWLLVLIAGLLLVWQPARANTTCTASMTNLNFPATTGAISDATATLTVTCTTGALSLLARARVNMCVSIFSGTDGGGTLAPRRMINSFNDPLQMQLYTDAARSSIWGARGDATVPNFLPLQFDYDVLLIGGSQTITTTLYGRIPAQTALNAGTYTNRFTAAADTRIEFRYAEQLLGTPPMPASCTSGGDAGTPSSFPFTVNGSVPNTCTLTPKPVPDLAFGNVPGLITSNVDRTTDIGLICTGRTAWQIGLNNGLNASGSIRRMRNAGGQFVTYELYRNTGRTLRWGNTLGTDTQAGTGTGTAQSQTVFGRVAPQTPNVGSYSDTVTVTVTY</sequence>